<organism evidence="2 3">
    <name type="scientific">Nocardiopsis lambiniae</name>
    <dbReference type="NCBI Taxonomy" id="3075539"/>
    <lineage>
        <taxon>Bacteria</taxon>
        <taxon>Bacillati</taxon>
        <taxon>Actinomycetota</taxon>
        <taxon>Actinomycetes</taxon>
        <taxon>Streptosporangiales</taxon>
        <taxon>Nocardiopsidaceae</taxon>
        <taxon>Nocardiopsis</taxon>
    </lineage>
</organism>
<keyword evidence="1" id="KW-1133">Transmembrane helix</keyword>
<accession>A0ABU2MDS4</accession>
<gene>
    <name evidence="2" type="ORF">RM479_20330</name>
</gene>
<name>A0ABU2MDS4_9ACTN</name>
<comment type="caution">
    <text evidence="2">The sequence shown here is derived from an EMBL/GenBank/DDBJ whole genome shotgun (WGS) entry which is preliminary data.</text>
</comment>
<keyword evidence="3" id="KW-1185">Reference proteome</keyword>
<feature type="transmembrane region" description="Helical" evidence="1">
    <location>
        <begin position="156"/>
        <end position="176"/>
    </location>
</feature>
<proteinExistence type="predicted"/>
<keyword evidence="1" id="KW-0472">Membrane</keyword>
<feature type="transmembrane region" description="Helical" evidence="1">
    <location>
        <begin position="107"/>
        <end position="125"/>
    </location>
</feature>
<evidence type="ECO:0000313" key="2">
    <source>
        <dbReference type="EMBL" id="MDT0330772.1"/>
    </source>
</evidence>
<reference evidence="3" key="1">
    <citation type="submission" date="2023-07" db="EMBL/GenBank/DDBJ databases">
        <title>30 novel species of actinomycetes from the DSMZ collection.</title>
        <authorList>
            <person name="Nouioui I."/>
        </authorList>
    </citation>
    <scope>NUCLEOTIDE SEQUENCE [LARGE SCALE GENOMIC DNA]</scope>
    <source>
        <strain evidence="3">DSM 44743</strain>
    </source>
</reference>
<evidence type="ECO:0000256" key="1">
    <source>
        <dbReference type="SAM" id="Phobius"/>
    </source>
</evidence>
<feature type="transmembrane region" description="Helical" evidence="1">
    <location>
        <begin position="225"/>
        <end position="252"/>
    </location>
</feature>
<dbReference type="Proteomes" id="UP001183390">
    <property type="component" value="Unassembled WGS sequence"/>
</dbReference>
<feature type="transmembrane region" description="Helical" evidence="1">
    <location>
        <begin position="182"/>
        <end position="204"/>
    </location>
</feature>
<keyword evidence="1" id="KW-0812">Transmembrane</keyword>
<sequence length="336" mass="35454">MRPLTAWTFAVLAVIAVGGLAGTGLAALASYQEEHRVLAERGHPATARVVAVVNGDPRVSFTTADGTEVTAIARGGHDHGGPRDVAVRHLPGDPAVVVTEGYTPRPWWVVALTLPAVLGLGLWYLPGSLRDAHHRHRVRAHKDGAERTAREARRRVLPWTVSASTLVTAAAATAAFVRIAPYPALIAAGVLATGALALGARALLLHAEHAPAPRPPRPIRLLPRGTGVVLCCAAFLSVPLGLSAHGLTGLYLEHRAFARDTTAAGTAEILSQGEVGGRGPCRWSADLRYTADGLTYEQRVTEFCSDDAVDLLKGTTEVDVEWPASDPARVRVVTAE</sequence>
<dbReference type="RefSeq" id="WP_311513347.1">
    <property type="nucleotide sequence ID" value="NZ_JAVREP010000015.1"/>
</dbReference>
<protein>
    <recommendedName>
        <fullName evidence="4">DUF3592 domain-containing protein</fullName>
    </recommendedName>
</protein>
<evidence type="ECO:0000313" key="3">
    <source>
        <dbReference type="Proteomes" id="UP001183390"/>
    </source>
</evidence>
<evidence type="ECO:0008006" key="4">
    <source>
        <dbReference type="Google" id="ProtNLM"/>
    </source>
</evidence>
<dbReference type="EMBL" id="JAVREP010000015">
    <property type="protein sequence ID" value="MDT0330772.1"/>
    <property type="molecule type" value="Genomic_DNA"/>
</dbReference>